<dbReference type="InterPro" id="IPR050979">
    <property type="entry name" value="LD-transpeptidase"/>
</dbReference>
<keyword evidence="5" id="KW-0378">Hydrolase</keyword>
<evidence type="ECO:0000256" key="4">
    <source>
        <dbReference type="ARBA" id="ARBA00022679"/>
    </source>
</evidence>
<keyword evidence="7 9" id="KW-0573">Peptidoglycan synthesis</keyword>
<dbReference type="PROSITE" id="PS52029">
    <property type="entry name" value="LD_TPASE"/>
    <property type="match status" value="1"/>
</dbReference>
<evidence type="ECO:0000256" key="1">
    <source>
        <dbReference type="ARBA" id="ARBA00004752"/>
    </source>
</evidence>
<dbReference type="SUPFAM" id="SSF141523">
    <property type="entry name" value="L,D-transpeptidase catalytic domain-like"/>
    <property type="match status" value="1"/>
</dbReference>
<dbReference type="PANTHER" id="PTHR30582">
    <property type="entry name" value="L,D-TRANSPEPTIDASE"/>
    <property type="match status" value="1"/>
</dbReference>
<dbReference type="Pfam" id="PF03734">
    <property type="entry name" value="YkuD"/>
    <property type="match status" value="1"/>
</dbReference>
<sequence length="183" mass="20443">MPQQLPPSQPVYDETRIDISIADQQLRLTTAQVCIIYPVSTALNGAGEQQNSGCTPRGWHRVAARIGAGLPANSVFIGRRFTGEVYSAALAKDFPARDWILSRILWLQGLEIGRNRMGQVDSMRRYIYIHGTPDSEPMGVPGSHGCIRMRNHDLLALFDLISTDTLVWIQEHSFARIPCRNLS</sequence>
<evidence type="ECO:0000256" key="3">
    <source>
        <dbReference type="ARBA" id="ARBA00022676"/>
    </source>
</evidence>
<evidence type="ECO:0000313" key="12">
    <source>
        <dbReference type="Proteomes" id="UP001620597"/>
    </source>
</evidence>
<dbReference type="RefSeq" id="WP_416205237.1">
    <property type="nucleotide sequence ID" value="NZ_JBBKTX010000005.1"/>
</dbReference>
<keyword evidence="12" id="KW-1185">Reference proteome</keyword>
<accession>A0ABW8NG09</accession>
<evidence type="ECO:0000259" key="10">
    <source>
        <dbReference type="PROSITE" id="PS52029"/>
    </source>
</evidence>
<evidence type="ECO:0000313" key="11">
    <source>
        <dbReference type="EMBL" id="MFK4751876.1"/>
    </source>
</evidence>
<dbReference type="InterPro" id="IPR005490">
    <property type="entry name" value="LD_TPept_cat_dom"/>
</dbReference>
<dbReference type="CDD" id="cd16913">
    <property type="entry name" value="YkuD_like"/>
    <property type="match status" value="1"/>
</dbReference>
<comment type="pathway">
    <text evidence="1 9">Cell wall biogenesis; peptidoglycan biosynthesis.</text>
</comment>
<feature type="domain" description="L,D-TPase catalytic" evidence="10">
    <location>
        <begin position="15"/>
        <end position="170"/>
    </location>
</feature>
<protein>
    <submittedName>
        <fullName evidence="11">L,D-transpeptidase</fullName>
        <ecNumber evidence="11">2.-.-.-</ecNumber>
    </submittedName>
</protein>
<keyword evidence="8 9" id="KW-0961">Cell wall biogenesis/degradation</keyword>
<organism evidence="11 12">
    <name type="scientific">Oceanobacter antarcticus</name>
    <dbReference type="NCBI Taxonomy" id="3133425"/>
    <lineage>
        <taxon>Bacteria</taxon>
        <taxon>Pseudomonadati</taxon>
        <taxon>Pseudomonadota</taxon>
        <taxon>Gammaproteobacteria</taxon>
        <taxon>Oceanospirillales</taxon>
        <taxon>Oceanospirillaceae</taxon>
        <taxon>Oceanobacter</taxon>
    </lineage>
</organism>
<gene>
    <name evidence="11" type="ORF">WG929_05575</name>
</gene>
<reference evidence="11 12" key="1">
    <citation type="submission" date="2024-03" db="EMBL/GenBank/DDBJ databases">
        <title>High-quality draft genome sequence of Oceanobacter sp. wDCs-4.</title>
        <authorList>
            <person name="Dong C."/>
        </authorList>
    </citation>
    <scope>NUCLEOTIDE SEQUENCE [LARGE SCALE GENOMIC DNA]</scope>
    <source>
        <strain evidence="12">wDCs-4</strain>
    </source>
</reference>
<evidence type="ECO:0000256" key="6">
    <source>
        <dbReference type="ARBA" id="ARBA00022960"/>
    </source>
</evidence>
<proteinExistence type="inferred from homology"/>
<dbReference type="GO" id="GO:0016740">
    <property type="term" value="F:transferase activity"/>
    <property type="evidence" value="ECO:0007669"/>
    <property type="project" value="UniProtKB-KW"/>
</dbReference>
<feature type="active site" description="Proton donor/acceptor" evidence="9">
    <location>
        <position position="130"/>
    </location>
</feature>
<name>A0ABW8NG09_9GAMM</name>
<comment type="caution">
    <text evidence="11">The sequence shown here is derived from an EMBL/GenBank/DDBJ whole genome shotgun (WGS) entry which is preliminary data.</text>
</comment>
<dbReference type="InterPro" id="IPR038063">
    <property type="entry name" value="Transpep_catalytic_dom"/>
</dbReference>
<dbReference type="PANTHER" id="PTHR30582:SF24">
    <property type="entry name" value="L,D-TRANSPEPTIDASE ERFK_SRFK-RELATED"/>
    <property type="match status" value="1"/>
</dbReference>
<evidence type="ECO:0000256" key="2">
    <source>
        <dbReference type="ARBA" id="ARBA00005992"/>
    </source>
</evidence>
<dbReference type="Proteomes" id="UP001620597">
    <property type="component" value="Unassembled WGS sequence"/>
</dbReference>
<evidence type="ECO:0000256" key="9">
    <source>
        <dbReference type="PROSITE-ProRule" id="PRU01373"/>
    </source>
</evidence>
<keyword evidence="6 9" id="KW-0133">Cell shape</keyword>
<dbReference type="Gene3D" id="2.40.440.10">
    <property type="entry name" value="L,D-transpeptidase catalytic domain-like"/>
    <property type="match status" value="1"/>
</dbReference>
<dbReference type="EMBL" id="JBBKTX010000005">
    <property type="protein sequence ID" value="MFK4751876.1"/>
    <property type="molecule type" value="Genomic_DNA"/>
</dbReference>
<evidence type="ECO:0000256" key="5">
    <source>
        <dbReference type="ARBA" id="ARBA00022801"/>
    </source>
</evidence>
<keyword evidence="4 11" id="KW-0808">Transferase</keyword>
<dbReference type="EC" id="2.-.-.-" evidence="11"/>
<feature type="active site" description="Nucleophile" evidence="9">
    <location>
        <position position="146"/>
    </location>
</feature>
<evidence type="ECO:0000256" key="8">
    <source>
        <dbReference type="ARBA" id="ARBA00023316"/>
    </source>
</evidence>
<keyword evidence="3" id="KW-0328">Glycosyltransferase</keyword>
<comment type="similarity">
    <text evidence="2">Belongs to the YkuD family.</text>
</comment>
<evidence type="ECO:0000256" key="7">
    <source>
        <dbReference type="ARBA" id="ARBA00022984"/>
    </source>
</evidence>